<evidence type="ECO:0000256" key="4">
    <source>
        <dbReference type="ARBA" id="ARBA00022801"/>
    </source>
</evidence>
<dbReference type="EMBL" id="JARKIK010000049">
    <property type="protein sequence ID" value="KAK8735003.1"/>
    <property type="molecule type" value="Genomic_DNA"/>
</dbReference>
<keyword evidence="5" id="KW-0460">Magnesium</keyword>
<dbReference type="GO" id="GO:0046872">
    <property type="term" value="F:metal ion binding"/>
    <property type="evidence" value="ECO:0007669"/>
    <property type="project" value="UniProtKB-KW"/>
</dbReference>
<evidence type="ECO:0000313" key="10">
    <source>
        <dbReference type="Proteomes" id="UP001445076"/>
    </source>
</evidence>
<keyword evidence="7" id="KW-0943">RNA-mediated gene silencing</keyword>
<dbReference type="SMART" id="SM00535">
    <property type="entry name" value="RIBOc"/>
    <property type="match status" value="1"/>
</dbReference>
<evidence type="ECO:0000256" key="1">
    <source>
        <dbReference type="ARBA" id="ARBA00001936"/>
    </source>
</evidence>
<dbReference type="Pfam" id="PF04851">
    <property type="entry name" value="ResIII"/>
    <property type="match status" value="1"/>
</dbReference>
<dbReference type="Gene3D" id="1.10.1520.10">
    <property type="entry name" value="Ribonuclease III domain"/>
    <property type="match status" value="1"/>
</dbReference>
<evidence type="ECO:0000256" key="5">
    <source>
        <dbReference type="ARBA" id="ARBA00022842"/>
    </source>
</evidence>
<name>A0AAW0X511_CHEQU</name>
<dbReference type="GO" id="GO:0004525">
    <property type="term" value="F:ribonuclease III activity"/>
    <property type="evidence" value="ECO:0007669"/>
    <property type="project" value="InterPro"/>
</dbReference>
<dbReference type="SUPFAM" id="SSF69065">
    <property type="entry name" value="RNase III domain-like"/>
    <property type="match status" value="2"/>
</dbReference>
<keyword evidence="3" id="KW-0479">Metal-binding</keyword>
<comment type="cofactor">
    <cofactor evidence="2">
        <name>Mg(2+)</name>
        <dbReference type="ChEBI" id="CHEBI:18420"/>
    </cofactor>
</comment>
<dbReference type="PROSITE" id="PS50142">
    <property type="entry name" value="RNASE_3_2"/>
    <property type="match status" value="1"/>
</dbReference>
<dbReference type="InterPro" id="IPR036389">
    <property type="entry name" value="RNase_III_sf"/>
</dbReference>
<dbReference type="FunFam" id="1.10.1520.10:FF:000004">
    <property type="entry name" value="Endoribonuclease dicer-like 1"/>
    <property type="match status" value="1"/>
</dbReference>
<keyword evidence="4" id="KW-0378">Hydrolase</keyword>
<sequence length="481" mass="53993">MATTHHGTNAEPSEPQGGSDFTARAYQLELFEEAKKQNSILVLGTGSGKTFISILLIRELAHQIRGSLSSGSKRTVFVVNTVPLVHQQALAIETHTALQVGKYEGSMGVDYWTDDRMVENLEISENEKSKKKVEKSACYNPWSEHLLADKNIADSVEALIGAYLLAAGTKAAVTFLHKLGLGVCNNQSLLRSQLEVPSAVLKEDYWAMNEVRRYYKNACLDRLEQKIKYTFTDKSFIVQAVTHSSFSQNTVTDCYQRLEFLGDAVLDYLITGHIYSHYSSYSPGQITDLRSYFVKNETLAKVSADMKLHRHLQHMAPKLTASIDKFLRILDESYEEDTLNTEEDEVDGEDVDVPKALGDLVEAIIGAVYLDTCRSLQRTWEVIEILMGDTLKKSLADIPGNSIRELYEVVNKVKPGDIRFEKVPREENDDTSKYLLKIEGLPDMYGKGKNYRTAKIAAAKLGLKKFQAYLAEQNAMPEHTL</sequence>
<evidence type="ECO:0000256" key="7">
    <source>
        <dbReference type="ARBA" id="ARBA00023158"/>
    </source>
</evidence>
<dbReference type="GO" id="GO:0030422">
    <property type="term" value="P:siRNA processing"/>
    <property type="evidence" value="ECO:0007669"/>
    <property type="project" value="InterPro"/>
</dbReference>
<dbReference type="PANTHER" id="PTHR14950:SF37">
    <property type="entry name" value="ENDORIBONUCLEASE DICER"/>
    <property type="match status" value="1"/>
</dbReference>
<evidence type="ECO:0000256" key="3">
    <source>
        <dbReference type="ARBA" id="ARBA00022723"/>
    </source>
</evidence>
<evidence type="ECO:0000259" key="8">
    <source>
        <dbReference type="PROSITE" id="PS50142"/>
    </source>
</evidence>
<dbReference type="AlphaFoldDB" id="A0AAW0X511"/>
<keyword evidence="6" id="KW-0694">RNA-binding</keyword>
<keyword evidence="10" id="KW-1185">Reference proteome</keyword>
<comment type="caution">
    <text evidence="9">The sequence shown here is derived from an EMBL/GenBank/DDBJ whole genome shotgun (WGS) entry which is preliminary data.</text>
</comment>
<gene>
    <name evidence="9" type="ORF">OTU49_005779</name>
</gene>
<dbReference type="InterPro" id="IPR006935">
    <property type="entry name" value="Helicase/UvrB_N"/>
</dbReference>
<protein>
    <recommendedName>
        <fullName evidence="8">RNase III domain-containing protein</fullName>
    </recommendedName>
</protein>
<dbReference type="InterPro" id="IPR044441">
    <property type="entry name" value="DICER_DSRM"/>
</dbReference>
<dbReference type="GO" id="GO:0005524">
    <property type="term" value="F:ATP binding"/>
    <property type="evidence" value="ECO:0007669"/>
    <property type="project" value="InterPro"/>
</dbReference>
<comment type="cofactor">
    <cofactor evidence="1">
        <name>Mn(2+)</name>
        <dbReference type="ChEBI" id="CHEBI:29035"/>
    </cofactor>
</comment>
<proteinExistence type="predicted"/>
<evidence type="ECO:0000313" key="9">
    <source>
        <dbReference type="EMBL" id="KAK8735003.1"/>
    </source>
</evidence>
<dbReference type="PROSITE" id="PS00517">
    <property type="entry name" value="RNASE_3_1"/>
    <property type="match status" value="1"/>
</dbReference>
<dbReference type="GO" id="GO:0003677">
    <property type="term" value="F:DNA binding"/>
    <property type="evidence" value="ECO:0007669"/>
    <property type="project" value="InterPro"/>
</dbReference>
<feature type="domain" description="RNase III" evidence="8">
    <location>
        <begin position="220"/>
        <end position="373"/>
    </location>
</feature>
<dbReference type="PANTHER" id="PTHR14950">
    <property type="entry name" value="DICER-RELATED"/>
    <property type="match status" value="1"/>
</dbReference>
<evidence type="ECO:0000256" key="2">
    <source>
        <dbReference type="ARBA" id="ARBA00001946"/>
    </source>
</evidence>
<evidence type="ECO:0000256" key="6">
    <source>
        <dbReference type="ARBA" id="ARBA00022884"/>
    </source>
</evidence>
<dbReference type="SUPFAM" id="SSF52540">
    <property type="entry name" value="P-loop containing nucleoside triphosphate hydrolases"/>
    <property type="match status" value="1"/>
</dbReference>
<dbReference type="GO" id="GO:0031054">
    <property type="term" value="P:pre-miRNA processing"/>
    <property type="evidence" value="ECO:0007669"/>
    <property type="project" value="InterPro"/>
</dbReference>
<dbReference type="Proteomes" id="UP001445076">
    <property type="component" value="Unassembled WGS sequence"/>
</dbReference>
<accession>A0AAW0X511</accession>
<dbReference type="InterPro" id="IPR027417">
    <property type="entry name" value="P-loop_NTPase"/>
</dbReference>
<dbReference type="Pfam" id="PF00636">
    <property type="entry name" value="Ribonuclease_3"/>
    <property type="match status" value="1"/>
</dbReference>
<dbReference type="CDD" id="cd00593">
    <property type="entry name" value="RIBOc"/>
    <property type="match status" value="1"/>
</dbReference>
<dbReference type="Gene3D" id="3.40.50.300">
    <property type="entry name" value="P-loop containing nucleotide triphosphate hydrolases"/>
    <property type="match status" value="1"/>
</dbReference>
<dbReference type="Pfam" id="PF20932">
    <property type="entry name" value="Dicer_dsRBD"/>
    <property type="match status" value="1"/>
</dbReference>
<organism evidence="9 10">
    <name type="scientific">Cherax quadricarinatus</name>
    <name type="common">Australian red claw crayfish</name>
    <dbReference type="NCBI Taxonomy" id="27406"/>
    <lineage>
        <taxon>Eukaryota</taxon>
        <taxon>Metazoa</taxon>
        <taxon>Ecdysozoa</taxon>
        <taxon>Arthropoda</taxon>
        <taxon>Crustacea</taxon>
        <taxon>Multicrustacea</taxon>
        <taxon>Malacostraca</taxon>
        <taxon>Eumalacostraca</taxon>
        <taxon>Eucarida</taxon>
        <taxon>Decapoda</taxon>
        <taxon>Pleocyemata</taxon>
        <taxon>Astacidea</taxon>
        <taxon>Parastacoidea</taxon>
        <taxon>Parastacidae</taxon>
        <taxon>Cherax</taxon>
    </lineage>
</organism>
<reference evidence="9 10" key="1">
    <citation type="journal article" date="2024" name="BMC Genomics">
        <title>Genome assembly of redclaw crayfish (Cherax quadricarinatus) provides insights into its immune adaptation and hypoxia tolerance.</title>
        <authorList>
            <person name="Liu Z."/>
            <person name="Zheng J."/>
            <person name="Li H."/>
            <person name="Fang K."/>
            <person name="Wang S."/>
            <person name="He J."/>
            <person name="Zhou D."/>
            <person name="Weng S."/>
            <person name="Chi M."/>
            <person name="Gu Z."/>
            <person name="He J."/>
            <person name="Li F."/>
            <person name="Wang M."/>
        </authorList>
    </citation>
    <scope>NUCLEOTIDE SEQUENCE [LARGE SCALE GENOMIC DNA]</scope>
    <source>
        <strain evidence="9">ZL_2023a</strain>
    </source>
</reference>
<dbReference type="GO" id="GO:0003723">
    <property type="term" value="F:RNA binding"/>
    <property type="evidence" value="ECO:0007669"/>
    <property type="project" value="UniProtKB-KW"/>
</dbReference>
<dbReference type="InterPro" id="IPR000999">
    <property type="entry name" value="RNase_III_dom"/>
</dbReference>
<dbReference type="Gene3D" id="3.30.160.20">
    <property type="match status" value="1"/>
</dbReference>